<evidence type="ECO:0000259" key="2">
    <source>
        <dbReference type="PROSITE" id="PS51352"/>
    </source>
</evidence>
<dbReference type="GO" id="GO:0016209">
    <property type="term" value="F:antioxidant activity"/>
    <property type="evidence" value="ECO:0007669"/>
    <property type="project" value="InterPro"/>
</dbReference>
<dbReference type="Pfam" id="PF00578">
    <property type="entry name" value="AhpC-TSA"/>
    <property type="match status" value="1"/>
</dbReference>
<dbReference type="Gene3D" id="3.40.30.10">
    <property type="entry name" value="Glutaredoxin"/>
    <property type="match status" value="1"/>
</dbReference>
<dbReference type="Gene3D" id="2.60.40.10">
    <property type="entry name" value="Immunoglobulins"/>
    <property type="match status" value="1"/>
</dbReference>
<dbReference type="Gene3D" id="1.10.1330.10">
    <property type="entry name" value="Dockerin domain"/>
    <property type="match status" value="1"/>
</dbReference>
<evidence type="ECO:0000313" key="3">
    <source>
        <dbReference type="EMBL" id="OGG49973.1"/>
    </source>
</evidence>
<comment type="caution">
    <text evidence="3">The sequence shown here is derived from an EMBL/GenBank/DDBJ whole genome shotgun (WGS) entry which is preliminary data.</text>
</comment>
<dbReference type="InterPro" id="IPR013783">
    <property type="entry name" value="Ig-like_fold"/>
</dbReference>
<dbReference type="InterPro" id="IPR036439">
    <property type="entry name" value="Dockerin_dom_sf"/>
</dbReference>
<dbReference type="AlphaFoldDB" id="A0A1F6CL52"/>
<accession>A0A1F6CL52</accession>
<dbReference type="InterPro" id="IPR013766">
    <property type="entry name" value="Thioredoxin_domain"/>
</dbReference>
<name>A0A1F6CL52_HANXR</name>
<organism evidence="3 4">
    <name type="scientific">Handelsmanbacteria sp. (strain RIFCSPLOWO2_12_FULL_64_10)</name>
    <dbReference type="NCBI Taxonomy" id="1817868"/>
    <lineage>
        <taxon>Bacteria</taxon>
        <taxon>Candidatus Handelsmaniibacteriota</taxon>
    </lineage>
</organism>
<feature type="chain" id="PRO_5009523480" description="Thioredoxin domain-containing protein" evidence="1">
    <location>
        <begin position="23"/>
        <end position="442"/>
    </location>
</feature>
<dbReference type="InterPro" id="IPR000866">
    <property type="entry name" value="AhpC/TSA"/>
</dbReference>
<dbReference type="EMBL" id="MFKF01000217">
    <property type="protein sequence ID" value="OGG49973.1"/>
    <property type="molecule type" value="Genomic_DNA"/>
</dbReference>
<dbReference type="PROSITE" id="PS00018">
    <property type="entry name" value="EF_HAND_1"/>
    <property type="match status" value="2"/>
</dbReference>
<reference evidence="3 4" key="1">
    <citation type="journal article" date="2016" name="Nat. Commun.">
        <title>Thousands of microbial genomes shed light on interconnected biogeochemical processes in an aquifer system.</title>
        <authorList>
            <person name="Anantharaman K."/>
            <person name="Brown C.T."/>
            <person name="Hug L.A."/>
            <person name="Sharon I."/>
            <person name="Castelle C.J."/>
            <person name="Probst A.J."/>
            <person name="Thomas B.C."/>
            <person name="Singh A."/>
            <person name="Wilkins M.J."/>
            <person name="Karaoz U."/>
            <person name="Brodie E.L."/>
            <person name="Williams K.H."/>
            <person name="Hubbard S.S."/>
            <person name="Banfield J.F."/>
        </authorList>
    </citation>
    <scope>NUCLEOTIDE SEQUENCE [LARGE SCALE GENOMIC DNA]</scope>
    <source>
        <strain evidence="4">RIFCSPLOWO2_12_FULL_64_10</strain>
    </source>
</reference>
<dbReference type="PANTHER" id="PTHR42852">
    <property type="entry name" value="THIOL:DISULFIDE INTERCHANGE PROTEIN DSBE"/>
    <property type="match status" value="1"/>
</dbReference>
<feature type="domain" description="Thioredoxin" evidence="2">
    <location>
        <begin position="24"/>
        <end position="168"/>
    </location>
</feature>
<sequence length="442" mass="47599">MRLRRAVFAICGVLFWVAPALSAVRVGDKAPDFRLKGLDNRDYALSDFRGKVVFLNFLGYSCKYCIQDGPAVEKNIHQLFREQGEVQVLGVDVWDGPPSDVQRYFVDLTRTSYPVLLKGSHVGGQYGVDLDTYLVVDQDGTVRYMAHGSTIGRFNDAAFANVIRSLLQREPTNTPPRIVFPVPNQRAVGTQPIVLDLTGFGADSTDSSFNLKWQAEEFDPALVSVSGQEDGRVLTFTPAPGAVGRDIPVRLVLSDSKGATAEQGVTLRWTPAPVLSTSAEQLDFGSVLVGAARELRLTVSNTAASGGLDLQVRLTVSDPRFVLSDTSVTVPAGGRRDIAVIYRPSSSEVAAHDLMMWTNDPARGALRVSLTGAGILAQGSGVAQSASDFDGDGVVGLDDFFLFAAAFGGRDLRFDLDKSGAVDFNDFFLFAADFGSAPRGRM</sequence>
<dbReference type="Proteomes" id="UP000178606">
    <property type="component" value="Unassembled WGS sequence"/>
</dbReference>
<dbReference type="InterPro" id="IPR036249">
    <property type="entry name" value="Thioredoxin-like_sf"/>
</dbReference>
<proteinExistence type="predicted"/>
<dbReference type="GO" id="GO:0000272">
    <property type="term" value="P:polysaccharide catabolic process"/>
    <property type="evidence" value="ECO:0007669"/>
    <property type="project" value="InterPro"/>
</dbReference>
<dbReference type="SUPFAM" id="SSF52833">
    <property type="entry name" value="Thioredoxin-like"/>
    <property type="match status" value="1"/>
</dbReference>
<dbReference type="CDD" id="cd02966">
    <property type="entry name" value="TlpA_like_family"/>
    <property type="match status" value="1"/>
</dbReference>
<dbReference type="GO" id="GO:0005737">
    <property type="term" value="C:cytoplasm"/>
    <property type="evidence" value="ECO:0007669"/>
    <property type="project" value="UniProtKB-SubCell"/>
</dbReference>
<dbReference type="GO" id="GO:0016491">
    <property type="term" value="F:oxidoreductase activity"/>
    <property type="evidence" value="ECO:0007669"/>
    <property type="project" value="InterPro"/>
</dbReference>
<protein>
    <recommendedName>
        <fullName evidence="2">Thioredoxin domain-containing protein</fullName>
    </recommendedName>
</protein>
<evidence type="ECO:0000256" key="1">
    <source>
        <dbReference type="SAM" id="SignalP"/>
    </source>
</evidence>
<dbReference type="PROSITE" id="PS51352">
    <property type="entry name" value="THIOREDOXIN_2"/>
    <property type="match status" value="1"/>
</dbReference>
<dbReference type="InterPro" id="IPR018247">
    <property type="entry name" value="EF_Hand_1_Ca_BS"/>
</dbReference>
<evidence type="ECO:0000313" key="4">
    <source>
        <dbReference type="Proteomes" id="UP000178606"/>
    </source>
</evidence>
<feature type="signal peptide" evidence="1">
    <location>
        <begin position="1"/>
        <end position="22"/>
    </location>
</feature>
<keyword evidence="1" id="KW-0732">Signal</keyword>
<dbReference type="InterPro" id="IPR050553">
    <property type="entry name" value="Thioredoxin_ResA/DsbE_sf"/>
</dbReference>
<dbReference type="PANTHER" id="PTHR42852:SF13">
    <property type="entry name" value="PROTEIN DIPZ"/>
    <property type="match status" value="1"/>
</dbReference>
<gene>
    <name evidence="3" type="ORF">A3F84_13725</name>
</gene>